<dbReference type="OrthoDB" id="3687641at2759"/>
<dbReference type="Proteomes" id="UP000283895">
    <property type="component" value="Unassembled WGS sequence"/>
</dbReference>
<feature type="region of interest" description="Disordered" evidence="9">
    <location>
        <begin position="1"/>
        <end position="40"/>
    </location>
</feature>
<accession>A0A423X4A9</accession>
<evidence type="ECO:0000256" key="1">
    <source>
        <dbReference type="ARBA" id="ARBA00004167"/>
    </source>
</evidence>
<feature type="transmembrane region" description="Helical" evidence="10">
    <location>
        <begin position="52"/>
        <end position="72"/>
    </location>
</feature>
<dbReference type="STRING" id="356882.A0A423X4A9"/>
<comment type="subcellular location">
    <subcellularLocation>
        <location evidence="1">Membrane</location>
        <topology evidence="1">Single-pass membrane protein</topology>
    </subcellularLocation>
</comment>
<evidence type="ECO:0000256" key="9">
    <source>
        <dbReference type="SAM" id="MobiDB-lite"/>
    </source>
</evidence>
<evidence type="ECO:0000256" key="6">
    <source>
        <dbReference type="ARBA" id="ARBA00023136"/>
    </source>
</evidence>
<protein>
    <submittedName>
        <fullName evidence="11">Uncharacterized protein</fullName>
    </submittedName>
</protein>
<comment type="caution">
    <text evidence="11">The sequence shown here is derived from an EMBL/GenBank/DDBJ whole genome shotgun (WGS) entry which is preliminary data.</text>
</comment>
<evidence type="ECO:0000313" key="11">
    <source>
        <dbReference type="EMBL" id="ROW10505.1"/>
    </source>
</evidence>
<dbReference type="Pfam" id="PF11807">
    <property type="entry name" value="UstYa"/>
    <property type="match status" value="1"/>
</dbReference>
<evidence type="ECO:0000256" key="5">
    <source>
        <dbReference type="ARBA" id="ARBA00023026"/>
    </source>
</evidence>
<keyword evidence="4" id="KW-0560">Oxidoreductase</keyword>
<keyword evidence="7" id="KW-0325">Glycoprotein</keyword>
<organism evidence="11 12">
    <name type="scientific">Cytospora schulzeri</name>
    <dbReference type="NCBI Taxonomy" id="448051"/>
    <lineage>
        <taxon>Eukaryota</taxon>
        <taxon>Fungi</taxon>
        <taxon>Dikarya</taxon>
        <taxon>Ascomycota</taxon>
        <taxon>Pezizomycotina</taxon>
        <taxon>Sordariomycetes</taxon>
        <taxon>Sordariomycetidae</taxon>
        <taxon>Diaporthales</taxon>
        <taxon>Cytosporaceae</taxon>
        <taxon>Cytospora</taxon>
    </lineage>
</organism>
<dbReference type="InterPro" id="IPR021765">
    <property type="entry name" value="UstYa-like"/>
</dbReference>
<dbReference type="EMBL" id="LKEA01000003">
    <property type="protein sequence ID" value="ROW10505.1"/>
    <property type="molecule type" value="Genomic_DNA"/>
</dbReference>
<evidence type="ECO:0000256" key="2">
    <source>
        <dbReference type="ARBA" id="ARBA00022692"/>
    </source>
</evidence>
<sequence>MALESESHLKYHLLDDDSEKGETDNFLSQRSSSSDDGPRSWYKPRRLPMRDLLAILPWGVSVVLAVLCLVLLSKLQRISEEFGSYEAGFRFAPGVPLEEVRFSGSPHFYDNGTSWRESVDLTVPWPENMQLLGDPSPEVDKNWNDYIGKRYFSISEEEAIRAWGDKRHEYVDQKDGGYTAG</sequence>
<evidence type="ECO:0000256" key="4">
    <source>
        <dbReference type="ARBA" id="ARBA00023002"/>
    </source>
</evidence>
<evidence type="ECO:0000256" key="7">
    <source>
        <dbReference type="ARBA" id="ARBA00023180"/>
    </source>
</evidence>
<evidence type="ECO:0000313" key="12">
    <source>
        <dbReference type="Proteomes" id="UP000283895"/>
    </source>
</evidence>
<reference evidence="11 12" key="1">
    <citation type="submission" date="2015-09" db="EMBL/GenBank/DDBJ databases">
        <title>Host preference determinants of Valsa canker pathogens revealed by comparative genomics.</title>
        <authorList>
            <person name="Yin Z."/>
            <person name="Huang L."/>
        </authorList>
    </citation>
    <scope>NUCLEOTIDE SEQUENCE [LARGE SCALE GENOMIC DNA]</scope>
    <source>
        <strain evidence="11 12">03-1</strain>
    </source>
</reference>
<feature type="compositionally biased region" description="Basic and acidic residues" evidence="9">
    <location>
        <begin position="1"/>
        <end position="23"/>
    </location>
</feature>
<evidence type="ECO:0000256" key="3">
    <source>
        <dbReference type="ARBA" id="ARBA00022989"/>
    </source>
</evidence>
<name>A0A423X4A9_9PEZI</name>
<keyword evidence="6 10" id="KW-0472">Membrane</keyword>
<keyword evidence="12" id="KW-1185">Reference proteome</keyword>
<keyword evidence="5" id="KW-0843">Virulence</keyword>
<comment type="similarity">
    <text evidence="8">Belongs to the ustYa family.</text>
</comment>
<evidence type="ECO:0000256" key="8">
    <source>
        <dbReference type="ARBA" id="ARBA00035112"/>
    </source>
</evidence>
<evidence type="ECO:0000256" key="10">
    <source>
        <dbReference type="SAM" id="Phobius"/>
    </source>
</evidence>
<keyword evidence="3 10" id="KW-1133">Transmembrane helix</keyword>
<keyword evidence="2 10" id="KW-0812">Transmembrane</keyword>
<proteinExistence type="inferred from homology"/>
<feature type="compositionally biased region" description="Polar residues" evidence="9">
    <location>
        <begin position="25"/>
        <end position="35"/>
    </location>
</feature>
<gene>
    <name evidence="11" type="ORF">VMCG_01766</name>
</gene>
<dbReference type="AlphaFoldDB" id="A0A423X4A9"/>